<dbReference type="SUPFAM" id="SSF53187">
    <property type="entry name" value="Zn-dependent exopeptidases"/>
    <property type="match status" value="1"/>
</dbReference>
<feature type="domain" description="MurNAc-LAA" evidence="3">
    <location>
        <begin position="597"/>
        <end position="715"/>
    </location>
</feature>
<keyword evidence="1" id="KW-0378">Hydrolase</keyword>
<evidence type="ECO:0000313" key="5">
    <source>
        <dbReference type="Proteomes" id="UP000199800"/>
    </source>
</evidence>
<dbReference type="Pfam" id="PF01520">
    <property type="entry name" value="Amidase_3"/>
    <property type="match status" value="1"/>
</dbReference>
<dbReference type="GO" id="GO:0030288">
    <property type="term" value="C:outer membrane-bounded periplasmic space"/>
    <property type="evidence" value="ECO:0007669"/>
    <property type="project" value="TreeGrafter"/>
</dbReference>
<evidence type="ECO:0000313" key="4">
    <source>
        <dbReference type="EMBL" id="SES90418.1"/>
    </source>
</evidence>
<proteinExistence type="predicted"/>
<feature type="chain" id="PRO_5011726756" evidence="2">
    <location>
        <begin position="25"/>
        <end position="725"/>
    </location>
</feature>
<dbReference type="InterPro" id="IPR012854">
    <property type="entry name" value="Cu_amine_oxidase-like_N"/>
</dbReference>
<feature type="signal peptide" evidence="2">
    <location>
        <begin position="1"/>
        <end position="24"/>
    </location>
</feature>
<dbReference type="SUPFAM" id="SSF55383">
    <property type="entry name" value="Copper amine oxidase, domain N"/>
    <property type="match status" value="3"/>
</dbReference>
<evidence type="ECO:0000256" key="2">
    <source>
        <dbReference type="SAM" id="SignalP"/>
    </source>
</evidence>
<dbReference type="InterPro" id="IPR002508">
    <property type="entry name" value="MurNAc-LAA_cat"/>
</dbReference>
<reference evidence="4 5" key="1">
    <citation type="submission" date="2016-10" db="EMBL/GenBank/DDBJ databases">
        <authorList>
            <person name="de Groot N.N."/>
        </authorList>
    </citation>
    <scope>NUCLEOTIDE SEQUENCE [LARGE SCALE GENOMIC DNA]</scope>
    <source>
        <strain evidence="4 5">DSM 1801</strain>
    </source>
</reference>
<dbReference type="GO" id="GO:0008745">
    <property type="term" value="F:N-acetylmuramoyl-L-alanine amidase activity"/>
    <property type="evidence" value="ECO:0007669"/>
    <property type="project" value="InterPro"/>
</dbReference>
<keyword evidence="2" id="KW-0732">Signal</keyword>
<dbReference type="Pfam" id="PF07833">
    <property type="entry name" value="Cu_amine_oxidN1"/>
    <property type="match status" value="2"/>
</dbReference>
<dbReference type="AlphaFoldDB" id="A0A1I0AAZ1"/>
<sequence>MKKRKRIIVLLLIVLLWPCQVSKAASGLKLKMNGSLLDYSGIQVKVTIDGKQVQVKDNPGIIINHIALVPYDVVFQKGLGATCQYNESAKTVTIRKDDATVKMTVGSTVAYVNGKRKTVSVCPRTVYFCQSKITKIMIPSRFVTEALGYTYYWNKKENAVQITSPYALYYDKKWHKYSGTKGHVTVNGSAVNVSDMPTVVFEGFAFVQAKKVFENKALNAAYHYNQKDQTVKIENDYAYVKYTIGSKTAYVNQQKYSLKIAPKMVKDNVSNKSFIMIPAKFTAESLGYEYKWNTSTKTSEITVVKKRDWSWYSKGIKSSSACTDTLESVVVENVRGEEFVRFTGNTSLTMETDFIEKNNTLKISFANLNNITTKAVKKFSSNKNVKSITMSECETGNVTVTIQIADGTEYYEEDTGKCYSICFYSSDEESSTADSTESAVTLPIPKGVSFEQLTTEDCYYNKQFKVIMPGKHGASFENIPKSLPDGVKSIKCTQDSANKTILTFYTAKVLGYKISEQKDTFVVKVGNPKDIYKNIVVLDAGHGGSDPGTIHNGFREKDINYNILYQYAKTYFNKPDSPVKAYWTRTTDTLIALDDRAAFAKKVQADVFISLHMNSAGSVYASGAETFYTATNNKANSFGVTSKMLASYFQNHWPSKVGMGTSRGVKTANYVVTKKNTVPAILIELGFMSNKHDIDILGNGANQKKAAKTFYETVCSFFEQYPTGR</sequence>
<dbReference type="OrthoDB" id="9806267at2"/>
<evidence type="ECO:0000256" key="1">
    <source>
        <dbReference type="ARBA" id="ARBA00022801"/>
    </source>
</evidence>
<dbReference type="RefSeq" id="WP_092476863.1">
    <property type="nucleotide sequence ID" value="NZ_FOHN01000005.1"/>
</dbReference>
<dbReference type="Gene3D" id="3.30.457.10">
    <property type="entry name" value="Copper amine oxidase-like, N-terminal domain"/>
    <property type="match status" value="2"/>
</dbReference>
<gene>
    <name evidence="4" type="ORF">SAMN04487772_10516</name>
</gene>
<dbReference type="PANTHER" id="PTHR30404">
    <property type="entry name" value="N-ACETYLMURAMOYL-L-ALANINE AMIDASE"/>
    <property type="match status" value="1"/>
</dbReference>
<dbReference type="Proteomes" id="UP000199800">
    <property type="component" value="Unassembled WGS sequence"/>
</dbReference>
<dbReference type="STRING" id="29364.SAMN04487772_10516"/>
<evidence type="ECO:0000259" key="3">
    <source>
        <dbReference type="SMART" id="SM00646"/>
    </source>
</evidence>
<dbReference type="SMART" id="SM00646">
    <property type="entry name" value="Ami_3"/>
    <property type="match status" value="1"/>
</dbReference>
<protein>
    <submittedName>
        <fullName evidence="4">N-acetylmuramoyl-L-alanine amidase</fullName>
    </submittedName>
</protein>
<dbReference type="InterPro" id="IPR036582">
    <property type="entry name" value="Mao_N_sf"/>
</dbReference>
<name>A0A1I0AAZ1_9FIRM</name>
<dbReference type="Gene3D" id="3.40.630.40">
    <property type="entry name" value="Zn-dependent exopeptidases"/>
    <property type="match status" value="1"/>
</dbReference>
<dbReference type="EMBL" id="FOHN01000005">
    <property type="protein sequence ID" value="SES90418.1"/>
    <property type="molecule type" value="Genomic_DNA"/>
</dbReference>
<organism evidence="4 5">
    <name type="scientific">[Clostridium] polysaccharolyticum</name>
    <dbReference type="NCBI Taxonomy" id="29364"/>
    <lineage>
        <taxon>Bacteria</taxon>
        <taxon>Bacillati</taxon>
        <taxon>Bacillota</taxon>
        <taxon>Clostridia</taxon>
        <taxon>Lachnospirales</taxon>
        <taxon>Lachnospiraceae</taxon>
    </lineage>
</organism>
<dbReference type="GO" id="GO:0009253">
    <property type="term" value="P:peptidoglycan catabolic process"/>
    <property type="evidence" value="ECO:0007669"/>
    <property type="project" value="InterPro"/>
</dbReference>
<accession>A0A1I0AAZ1</accession>
<dbReference type="CDD" id="cd02696">
    <property type="entry name" value="MurNAc-LAA"/>
    <property type="match status" value="1"/>
</dbReference>
<keyword evidence="5" id="KW-1185">Reference proteome</keyword>
<dbReference type="InterPro" id="IPR050695">
    <property type="entry name" value="N-acetylmuramoyl_amidase_3"/>
</dbReference>
<dbReference type="PANTHER" id="PTHR30404:SF0">
    <property type="entry name" value="N-ACETYLMURAMOYL-L-ALANINE AMIDASE AMIC"/>
    <property type="match status" value="1"/>
</dbReference>